<keyword evidence="5" id="KW-0408">Iron</keyword>
<evidence type="ECO:0000313" key="11">
    <source>
        <dbReference type="Proteomes" id="UP000007844"/>
    </source>
</evidence>
<dbReference type="SFLD" id="SFLDG01072">
    <property type="entry name" value="dehydrogenase_like"/>
    <property type="match status" value="1"/>
</dbReference>
<evidence type="ECO:0000256" key="7">
    <source>
        <dbReference type="ARBA" id="ARBA00023601"/>
    </source>
</evidence>
<keyword evidence="6" id="KW-0411">Iron-sulfur</keyword>
<sequence>MQGTIMPPPAFHVMAKPTGARCNLRCDYCFFLEKSRLYPGGTFRMSDEVMESYIRQTIAAHKVPHVTIAWQGGEPTLMGLDFFERAVAVERECAPPGCVVENTLQTNGVLLDEHWCRFLAEHRFLVGLSLDGPRPMHDAFRHDMQGRSVFDRVVRAARLMQKHGVEFNILCTVNAVNSRQPLELYRFFRDELKTPYLQFIPIVELQEHAGPRQDALVTARSVRPKQYGRFLSAIFDEWVRRDVGRMFVQFFDGALAAWLRGRASLCVLQPECGQGVALEHTGDLYSCDHFVEPEHLLGNILETPLAELVGSERQRAFGRHKASSLPRFCRECAWLFTCHGECPKNRIARTPDGEPGLNYLCPGLQAFFRHVDRPMRIMAGLLRQGRDAGGVMTILAAEEAAAQGEKTGRNAPCPCGSGRKYKACCLGKEDHVWPRTSRTSSSSGVTTSALRT</sequence>
<dbReference type="SFLD" id="SFLDG01384">
    <property type="entry name" value="thioether_bond_formation_requi"/>
    <property type="match status" value="1"/>
</dbReference>
<dbReference type="InterPro" id="IPR013785">
    <property type="entry name" value="Aldolase_TIM"/>
</dbReference>
<dbReference type="InterPro" id="IPR004027">
    <property type="entry name" value="SEC_C_motif"/>
</dbReference>
<dbReference type="Gene3D" id="3.10.450.50">
    <property type="match status" value="1"/>
</dbReference>
<evidence type="ECO:0000256" key="5">
    <source>
        <dbReference type="ARBA" id="ARBA00023004"/>
    </source>
</evidence>
<dbReference type="RefSeq" id="WP_014260588.1">
    <property type="nucleotide sequence ID" value="NC_016629.1"/>
</dbReference>
<dbReference type="GO" id="GO:0046872">
    <property type="term" value="F:metal ion binding"/>
    <property type="evidence" value="ECO:0007669"/>
    <property type="project" value="UniProtKB-KW"/>
</dbReference>
<dbReference type="Gene3D" id="3.20.20.70">
    <property type="entry name" value="Aldolase class I"/>
    <property type="match status" value="1"/>
</dbReference>
<dbReference type="InterPro" id="IPR023885">
    <property type="entry name" value="4Fe4S-binding_SPASM_dom"/>
</dbReference>
<feature type="domain" description="Radical SAM core" evidence="9">
    <location>
        <begin position="5"/>
        <end position="240"/>
    </location>
</feature>
<keyword evidence="11" id="KW-1185">Reference proteome</keyword>
<dbReference type="Pfam" id="PF04055">
    <property type="entry name" value="Radical_SAM"/>
    <property type="match status" value="1"/>
</dbReference>
<feature type="compositionally biased region" description="Low complexity" evidence="8">
    <location>
        <begin position="436"/>
        <end position="452"/>
    </location>
</feature>
<dbReference type="HOGENOM" id="CLU_009273_10_0_7"/>
<keyword evidence="4" id="KW-0479">Metal-binding</keyword>
<dbReference type="Proteomes" id="UP000007844">
    <property type="component" value="Chromosome"/>
</dbReference>
<evidence type="ECO:0000256" key="2">
    <source>
        <dbReference type="ARBA" id="ARBA00022485"/>
    </source>
</evidence>
<gene>
    <name evidence="10" type="ORF">Desaf_2574</name>
</gene>
<dbReference type="InterPro" id="IPR034491">
    <property type="entry name" value="Anaerob_Ser_sulfatase-maturase"/>
</dbReference>
<dbReference type="GO" id="GO:0016491">
    <property type="term" value="F:oxidoreductase activity"/>
    <property type="evidence" value="ECO:0007669"/>
    <property type="project" value="InterPro"/>
</dbReference>
<dbReference type="NCBIfam" id="TIGR04085">
    <property type="entry name" value="rSAM_more_4Fe4S"/>
    <property type="match status" value="1"/>
</dbReference>
<dbReference type="InterPro" id="IPR023867">
    <property type="entry name" value="Sulphatase_maturase_rSAM"/>
</dbReference>
<evidence type="ECO:0000259" key="9">
    <source>
        <dbReference type="PROSITE" id="PS51918"/>
    </source>
</evidence>
<reference evidence="10 11" key="1">
    <citation type="journal article" date="2011" name="J. Bacteriol.">
        <title>Genome sequence of the mercury-methylating and pleomorphic Desulfovibrio africanus Strain Walvis Bay.</title>
        <authorList>
            <person name="Brown S.D."/>
            <person name="Wall J.D."/>
            <person name="Kucken A.M."/>
            <person name="Gilmour C.C."/>
            <person name="Podar M."/>
            <person name="Brandt C.C."/>
            <person name="Teshima H."/>
            <person name="Detter J.C."/>
            <person name="Han C.S."/>
            <person name="Land M.L."/>
            <person name="Lucas S."/>
            <person name="Han J."/>
            <person name="Pennacchio L."/>
            <person name="Nolan M."/>
            <person name="Pitluck S."/>
            <person name="Woyke T."/>
            <person name="Goodwin L."/>
            <person name="Palumbo A.V."/>
            <person name="Elias D.A."/>
        </authorList>
    </citation>
    <scope>NUCLEOTIDE SEQUENCE [LARGE SCALE GENOMIC DNA]</scope>
    <source>
        <strain evidence="10 11">Walvis Bay</strain>
    </source>
</reference>
<dbReference type="Pfam" id="PF02810">
    <property type="entry name" value="SEC-C"/>
    <property type="match status" value="1"/>
</dbReference>
<dbReference type="AlphaFoldDB" id="F3YZT8"/>
<evidence type="ECO:0000256" key="6">
    <source>
        <dbReference type="ARBA" id="ARBA00023014"/>
    </source>
</evidence>
<dbReference type="InterPro" id="IPR058240">
    <property type="entry name" value="rSAM_sf"/>
</dbReference>
<name>F3YZT8_DESAF</name>
<comment type="similarity">
    <text evidence="7">Belongs to the radical SAM superfamily. Anaerobic sulfatase-maturating enzyme family.</text>
</comment>
<dbReference type="EMBL" id="CP003221">
    <property type="protein sequence ID" value="EGJ50893.1"/>
    <property type="molecule type" value="Genomic_DNA"/>
</dbReference>
<dbReference type="InterPro" id="IPR047207">
    <property type="entry name" value="SPASM_anSME"/>
</dbReference>
<dbReference type="CDD" id="cd21120">
    <property type="entry name" value="SPASM_anSME"/>
    <property type="match status" value="1"/>
</dbReference>
<dbReference type="STRING" id="690850.Desaf_2574"/>
<comment type="cofactor">
    <cofactor evidence="1">
        <name>[4Fe-4S] cluster</name>
        <dbReference type="ChEBI" id="CHEBI:49883"/>
    </cofactor>
</comment>
<dbReference type="SFLD" id="SFLDG01386">
    <property type="entry name" value="main_SPASM_domain-containing"/>
    <property type="match status" value="1"/>
</dbReference>
<dbReference type="eggNOG" id="COG0641">
    <property type="taxonomic scope" value="Bacteria"/>
</dbReference>
<protein>
    <submittedName>
        <fullName evidence="10">Radical SAM domain protein</fullName>
    </submittedName>
</protein>
<evidence type="ECO:0000256" key="1">
    <source>
        <dbReference type="ARBA" id="ARBA00001966"/>
    </source>
</evidence>
<evidence type="ECO:0000256" key="3">
    <source>
        <dbReference type="ARBA" id="ARBA00022691"/>
    </source>
</evidence>
<dbReference type="SFLD" id="SFLDS00029">
    <property type="entry name" value="Radical_SAM"/>
    <property type="match status" value="1"/>
</dbReference>
<organism evidence="10 11">
    <name type="scientific">Desulfocurvibacter africanus subsp. africanus str. Walvis Bay</name>
    <dbReference type="NCBI Taxonomy" id="690850"/>
    <lineage>
        <taxon>Bacteria</taxon>
        <taxon>Pseudomonadati</taxon>
        <taxon>Thermodesulfobacteriota</taxon>
        <taxon>Desulfovibrionia</taxon>
        <taxon>Desulfovibrionales</taxon>
        <taxon>Desulfovibrionaceae</taxon>
        <taxon>Desulfocurvibacter</taxon>
    </lineage>
</organism>
<dbReference type="NCBIfam" id="TIGR03942">
    <property type="entry name" value="sulfatase_rSAM"/>
    <property type="match status" value="1"/>
</dbReference>
<dbReference type="PANTHER" id="PTHR43273">
    <property type="entry name" value="ANAEROBIC SULFATASE-MATURATING ENZYME HOMOLOG ASLB-RELATED"/>
    <property type="match status" value="1"/>
</dbReference>
<proteinExistence type="inferred from homology"/>
<evidence type="ECO:0000256" key="4">
    <source>
        <dbReference type="ARBA" id="ARBA00022723"/>
    </source>
</evidence>
<dbReference type="Pfam" id="PF13186">
    <property type="entry name" value="SPASM"/>
    <property type="match status" value="1"/>
</dbReference>
<dbReference type="GO" id="GO:0051539">
    <property type="term" value="F:4 iron, 4 sulfur cluster binding"/>
    <property type="evidence" value="ECO:0007669"/>
    <property type="project" value="UniProtKB-KW"/>
</dbReference>
<dbReference type="SFLD" id="SFLDF00285">
    <property type="entry name" value="anaerobic_Ser-type_sulfatase-m"/>
    <property type="match status" value="1"/>
</dbReference>
<dbReference type="KEGG" id="daf:Desaf_2574"/>
<keyword evidence="2" id="KW-0004">4Fe-4S</keyword>
<feature type="region of interest" description="Disordered" evidence="8">
    <location>
        <begin position="433"/>
        <end position="452"/>
    </location>
</feature>
<dbReference type="InterPro" id="IPR007197">
    <property type="entry name" value="rSAM"/>
</dbReference>
<accession>F3YZT8</accession>
<dbReference type="SUPFAM" id="SSF103642">
    <property type="entry name" value="Sec-C motif"/>
    <property type="match status" value="1"/>
</dbReference>
<evidence type="ECO:0000313" key="10">
    <source>
        <dbReference type="EMBL" id="EGJ50893.1"/>
    </source>
</evidence>
<dbReference type="PROSITE" id="PS51918">
    <property type="entry name" value="RADICAL_SAM"/>
    <property type="match status" value="1"/>
</dbReference>
<evidence type="ECO:0000256" key="8">
    <source>
        <dbReference type="SAM" id="MobiDB-lite"/>
    </source>
</evidence>
<keyword evidence="3" id="KW-0949">S-adenosyl-L-methionine</keyword>
<dbReference type="CDD" id="cd01335">
    <property type="entry name" value="Radical_SAM"/>
    <property type="match status" value="1"/>
</dbReference>
<dbReference type="SFLD" id="SFLDG01067">
    <property type="entry name" value="SPASM/twitch_domain_containing"/>
    <property type="match status" value="1"/>
</dbReference>
<dbReference type="SUPFAM" id="SSF102114">
    <property type="entry name" value="Radical SAM enzymes"/>
    <property type="match status" value="1"/>
</dbReference>
<dbReference type="PANTHER" id="PTHR43273:SF3">
    <property type="entry name" value="ANAEROBIC SULFATASE-MATURATING ENZYME HOMOLOG ASLB-RELATED"/>
    <property type="match status" value="1"/>
</dbReference>